<keyword evidence="1" id="KW-0732">Signal</keyword>
<feature type="chain" id="PRO_5020317077" description="Alginate export domain-containing protein" evidence="1">
    <location>
        <begin position="36"/>
        <end position="508"/>
    </location>
</feature>
<proteinExistence type="predicted"/>
<comment type="caution">
    <text evidence="3">The sequence shown here is derived from an EMBL/GenBank/DDBJ whole genome shotgun (WGS) entry which is preliminary data.</text>
</comment>
<reference evidence="3 4" key="1">
    <citation type="journal article" date="2016" name="Int. J. Syst. Evol. Microbiol.">
        <title>Acidipila dinghuensis sp. nov., an acidobacterium isolated from forest soil.</title>
        <authorList>
            <person name="Jiang Y.W."/>
            <person name="Wang J."/>
            <person name="Chen M.H."/>
            <person name="Lv Y.Y."/>
            <person name="Qiu L.H."/>
        </authorList>
    </citation>
    <scope>NUCLEOTIDE SEQUENCE [LARGE SCALE GENOMIC DNA]</scope>
    <source>
        <strain evidence="3 4">DHOF10</strain>
    </source>
</reference>
<keyword evidence="4" id="KW-1185">Reference proteome</keyword>
<organism evidence="3 4">
    <name type="scientific">Silvibacterium dinghuense</name>
    <dbReference type="NCBI Taxonomy" id="1560006"/>
    <lineage>
        <taxon>Bacteria</taxon>
        <taxon>Pseudomonadati</taxon>
        <taxon>Acidobacteriota</taxon>
        <taxon>Terriglobia</taxon>
        <taxon>Terriglobales</taxon>
        <taxon>Acidobacteriaceae</taxon>
        <taxon>Silvibacterium</taxon>
    </lineage>
</organism>
<accession>A0A4Q1SK77</accession>
<feature type="signal peptide" evidence="1">
    <location>
        <begin position="1"/>
        <end position="35"/>
    </location>
</feature>
<gene>
    <name evidence="3" type="ORF">ESZ00_01050</name>
</gene>
<dbReference type="EMBL" id="SDMK01000001">
    <property type="protein sequence ID" value="RXS98076.1"/>
    <property type="molecule type" value="Genomic_DNA"/>
</dbReference>
<evidence type="ECO:0000313" key="4">
    <source>
        <dbReference type="Proteomes" id="UP000290253"/>
    </source>
</evidence>
<feature type="domain" description="Alginate export" evidence="2">
    <location>
        <begin position="49"/>
        <end position="471"/>
    </location>
</feature>
<dbReference type="Proteomes" id="UP000290253">
    <property type="component" value="Unassembled WGS sequence"/>
</dbReference>
<evidence type="ECO:0000256" key="1">
    <source>
        <dbReference type="SAM" id="SignalP"/>
    </source>
</evidence>
<evidence type="ECO:0000313" key="3">
    <source>
        <dbReference type="EMBL" id="RXS98076.1"/>
    </source>
</evidence>
<evidence type="ECO:0000259" key="2">
    <source>
        <dbReference type="Pfam" id="PF13372"/>
    </source>
</evidence>
<sequence length="508" mass="55535">MCHSVPIRLLLFRSLQVKHFLTATLLAACSSVLFAQSGSPTSSASDVHFSASVRERTNVTQWFAATPNAEQYAHQDSLVRLAVWQRMHHWDYQLELGQSAELWLPTDAVSTVSAQGQLGLGGTYYASNSNNDMPAAASFRQGFLRYHFADDKSAIRIGRFEFFEGQETTPGNSTLAWLQTNRVAQRLVGNFGFSNGQRSFDGADAKLGGKDWDLTAMAGRAIQGVFNMNANPELNVDIQYLAYTRSLARQHVLLRGFGLGYHDGRTGLTKTDNRSAAARAQDHKNIRIGTYGGDMIATAPVATGVTADVVLWGAGQFGSWGKLGDSAGAVAAEGGLHLDSVRTTPWIRGGYFRSTGDNNATDGTHNTFFQVLPTPRVYARFPFYNLMNSTDSFAQVVDKPSKRIDLRSDLHFLKLTSASDFWYQGGGAFDNTVFGYTGRPANSHNSFSSVFDASADIALTKQLSLGTYYAHAYGKSVIGAIYPKATGANYGFFELDYKFQGLLSRSSY</sequence>
<dbReference type="AlphaFoldDB" id="A0A4Q1SK77"/>
<dbReference type="OrthoDB" id="9806824at2"/>
<name>A0A4Q1SK77_9BACT</name>
<dbReference type="InterPro" id="IPR025388">
    <property type="entry name" value="Alginate_export_dom"/>
</dbReference>
<protein>
    <recommendedName>
        <fullName evidence="2">Alginate export domain-containing protein</fullName>
    </recommendedName>
</protein>
<dbReference type="Pfam" id="PF13372">
    <property type="entry name" value="Alginate_exp"/>
    <property type="match status" value="1"/>
</dbReference>